<reference evidence="3 4" key="1">
    <citation type="submission" date="2020-08" db="EMBL/GenBank/DDBJ databases">
        <title>Genomic Encyclopedia of Type Strains, Phase IV (KMG-IV): sequencing the most valuable type-strain genomes for metagenomic binning, comparative biology and taxonomic classification.</title>
        <authorList>
            <person name="Goeker M."/>
        </authorList>
    </citation>
    <scope>NUCLEOTIDE SEQUENCE [LARGE SCALE GENOMIC DNA]</scope>
    <source>
        <strain evidence="3 4">DSM 105434</strain>
    </source>
</reference>
<dbReference type="EMBL" id="JACHFV010000008">
    <property type="protein sequence ID" value="MBB5295723.1"/>
    <property type="molecule type" value="Genomic_DNA"/>
</dbReference>
<dbReference type="Proteomes" id="UP000536909">
    <property type="component" value="Unassembled WGS sequence"/>
</dbReference>
<feature type="signal peptide" evidence="2">
    <location>
        <begin position="1"/>
        <end position="31"/>
    </location>
</feature>
<evidence type="ECO:0000256" key="1">
    <source>
        <dbReference type="SAM" id="MobiDB-lite"/>
    </source>
</evidence>
<evidence type="ECO:0000256" key="2">
    <source>
        <dbReference type="SAM" id="SignalP"/>
    </source>
</evidence>
<feature type="region of interest" description="Disordered" evidence="1">
    <location>
        <begin position="161"/>
        <end position="206"/>
    </location>
</feature>
<keyword evidence="2" id="KW-0732">Signal</keyword>
<organism evidence="3 4">
    <name type="scientific">Deinococcus metallilatus</name>
    <dbReference type="NCBI Taxonomy" id="1211322"/>
    <lineage>
        <taxon>Bacteria</taxon>
        <taxon>Thermotogati</taxon>
        <taxon>Deinococcota</taxon>
        <taxon>Deinococci</taxon>
        <taxon>Deinococcales</taxon>
        <taxon>Deinococcaceae</taxon>
        <taxon>Deinococcus</taxon>
    </lineage>
</organism>
<gene>
    <name evidence="3" type="ORF">HNQ10_002562</name>
</gene>
<evidence type="ECO:0000313" key="4">
    <source>
        <dbReference type="Proteomes" id="UP000536909"/>
    </source>
</evidence>
<keyword evidence="4" id="KW-1185">Reference proteome</keyword>
<dbReference type="PROSITE" id="PS51257">
    <property type="entry name" value="PROKAR_LIPOPROTEIN"/>
    <property type="match status" value="1"/>
</dbReference>
<feature type="chain" id="PRO_5046343645" evidence="2">
    <location>
        <begin position="32"/>
        <end position="618"/>
    </location>
</feature>
<name>A0ABR6MUV0_9DEIO</name>
<accession>A0ABR6MUV0</accession>
<evidence type="ECO:0000313" key="3">
    <source>
        <dbReference type="EMBL" id="MBB5295723.1"/>
    </source>
</evidence>
<protein>
    <submittedName>
        <fullName evidence="3">Uncharacterized protein</fullName>
    </submittedName>
</protein>
<proteinExistence type="predicted"/>
<comment type="caution">
    <text evidence="3">The sequence shown here is derived from an EMBL/GenBank/DDBJ whole genome shotgun (WGS) entry which is preliminary data.</text>
</comment>
<dbReference type="RefSeq" id="WP_146719891.1">
    <property type="nucleotide sequence ID" value="NZ_BSUI01000005.1"/>
</dbReference>
<sequence>MRTQPLARPGRPLLPLAPLVTLALLGCNQNASQPPVSGAPSPTPNRTSALVVGPVQSAYLDALGPNLNLVPYTGNEKLDDYQMVIFDGDANTPTAVVAHPVITQALRSGKWVLGVDLSEAHKKEALGPILHASTCGSSAAYAVHAGYDANGRFQAQVVEPSRSVAQAKRSGSSTGKGTGVQPTDPPTEPSRQSCGGGADAAAQSLRADPGAASAFAKTLLGDLAKPTRLTPQDLPAGIPSNLIYATYYFTETFSQPLSGSLQGHGGTQHPNYSVNRTFTVFLNNKNNPQGDFQYVLLEQDAAANPKTSDENFIAMGTKNGTDWIAGTYDEAGWFQNRMQLSLWANPTDWSIVSTSPDTVNGSTSVTTGVSFQVGLSANSAQGPGGSASFTYTNSQSRNITDWAVDNLATTTQTQWMYGSRYPVDARYVANCSQAIFGAGCFLGQLPNAIAQSALKLYTQSVWKTPSVIDNPVGFSYWTFYEMLDVGCSNNGGITCYSPSWTYQQYQPQYTQGLNFDLGVVVPIPIQSITFSPNPAKGGTTVTGTVTLSRPAKIDTPIGLSSNSQNATVLPSVTVKQGQTSATFQVLTNTNGLAPGGSTVATIQAFYAQNYQAQLTVTN</sequence>